<dbReference type="SFLD" id="SFLDS00005">
    <property type="entry name" value="Isoprenoid_Synthase_Type_I"/>
    <property type="match status" value="1"/>
</dbReference>
<evidence type="ECO:0000256" key="2">
    <source>
        <dbReference type="ARBA" id="ARBA00006706"/>
    </source>
</evidence>
<dbReference type="GO" id="GO:0046872">
    <property type="term" value="F:metal ion binding"/>
    <property type="evidence" value="ECO:0007669"/>
    <property type="project" value="UniProtKB-KW"/>
</dbReference>
<proteinExistence type="inferred from homology"/>
<evidence type="ECO:0000256" key="1">
    <source>
        <dbReference type="ARBA" id="ARBA00001946"/>
    </source>
</evidence>
<sequence length="324" mass="36985">MFEIKSEINRLNEEIAKLELGNRPAELYDPLYYILSLGGKRLRPLVALLGCYAFDDDYKKATMPALAVEIFHNFSLIHDDIMDNAPLRRGKATVHEKWNPNIAILSGDVMLVRAYDLLLESPSDKLKEIIKLFNTCAAEVCEGQQLDMNFEDRETVSEAEYIEMIKLKTAVLVGFAFELGALIGNATEQEAKTLRDFGVNLGIGFQLQDDLLDVFGEQAKVGKQIGGDILENKKTYMLLKAIELAEGKDKEDLQFWLEQKEYDKDEKVKAVTAIYENLGIRQLAGQKMEEYYQLAFQKLDELNLPSEKRELIISFANWLIKRDK</sequence>
<comment type="similarity">
    <text evidence="2 6">Belongs to the FPP/GGPP synthase family.</text>
</comment>
<dbReference type="GO" id="GO:0008299">
    <property type="term" value="P:isoprenoid biosynthetic process"/>
    <property type="evidence" value="ECO:0007669"/>
    <property type="project" value="InterPro"/>
</dbReference>
<dbReference type="Pfam" id="PF00348">
    <property type="entry name" value="polyprenyl_synt"/>
    <property type="match status" value="1"/>
</dbReference>
<organism evidence="7 8">
    <name type="scientific">Sediminitomix flava</name>
    <dbReference type="NCBI Taxonomy" id="379075"/>
    <lineage>
        <taxon>Bacteria</taxon>
        <taxon>Pseudomonadati</taxon>
        <taxon>Bacteroidota</taxon>
        <taxon>Cytophagia</taxon>
        <taxon>Cytophagales</taxon>
        <taxon>Flammeovirgaceae</taxon>
        <taxon>Sediminitomix</taxon>
    </lineage>
</organism>
<evidence type="ECO:0000256" key="6">
    <source>
        <dbReference type="RuleBase" id="RU004466"/>
    </source>
</evidence>
<dbReference type="InterPro" id="IPR000092">
    <property type="entry name" value="Polyprenyl_synt"/>
</dbReference>
<evidence type="ECO:0000256" key="3">
    <source>
        <dbReference type="ARBA" id="ARBA00022679"/>
    </source>
</evidence>
<dbReference type="PROSITE" id="PS00723">
    <property type="entry name" value="POLYPRENYL_SYNTHASE_1"/>
    <property type="match status" value="1"/>
</dbReference>
<name>A0A315ZAJ8_SEDFL</name>
<keyword evidence="5" id="KW-0460">Magnesium</keyword>
<dbReference type="SUPFAM" id="SSF48576">
    <property type="entry name" value="Terpenoid synthases"/>
    <property type="match status" value="1"/>
</dbReference>
<evidence type="ECO:0000256" key="5">
    <source>
        <dbReference type="ARBA" id="ARBA00022842"/>
    </source>
</evidence>
<dbReference type="SFLD" id="SFLDG01017">
    <property type="entry name" value="Polyprenyl_Transferase_Like"/>
    <property type="match status" value="1"/>
</dbReference>
<keyword evidence="3 6" id="KW-0808">Transferase</keyword>
<dbReference type="RefSeq" id="WP_109620173.1">
    <property type="nucleotide sequence ID" value="NZ_QGDO01000004.1"/>
</dbReference>
<dbReference type="PANTHER" id="PTHR12001:SF85">
    <property type="entry name" value="SHORT CHAIN ISOPRENYL DIPHOSPHATE SYNTHASE"/>
    <property type="match status" value="1"/>
</dbReference>
<dbReference type="AlphaFoldDB" id="A0A315ZAJ8"/>
<evidence type="ECO:0000313" key="7">
    <source>
        <dbReference type="EMBL" id="PWJ41110.1"/>
    </source>
</evidence>
<dbReference type="EMBL" id="QGDO01000004">
    <property type="protein sequence ID" value="PWJ41110.1"/>
    <property type="molecule type" value="Genomic_DNA"/>
</dbReference>
<evidence type="ECO:0000256" key="4">
    <source>
        <dbReference type="ARBA" id="ARBA00022723"/>
    </source>
</evidence>
<dbReference type="PROSITE" id="PS00444">
    <property type="entry name" value="POLYPRENYL_SYNTHASE_2"/>
    <property type="match status" value="1"/>
</dbReference>
<dbReference type="InterPro" id="IPR008949">
    <property type="entry name" value="Isoprenoid_synthase_dom_sf"/>
</dbReference>
<protein>
    <submittedName>
        <fullName evidence="7">Geranylgeranyl diphosphate synthase type II</fullName>
    </submittedName>
</protein>
<keyword evidence="4" id="KW-0479">Metal-binding</keyword>
<dbReference type="Proteomes" id="UP000245535">
    <property type="component" value="Unassembled WGS sequence"/>
</dbReference>
<dbReference type="CDD" id="cd00685">
    <property type="entry name" value="Trans_IPPS_HT"/>
    <property type="match status" value="1"/>
</dbReference>
<dbReference type="Gene3D" id="1.10.600.10">
    <property type="entry name" value="Farnesyl Diphosphate Synthase"/>
    <property type="match status" value="1"/>
</dbReference>
<gene>
    <name evidence="7" type="ORF">BC781_104385</name>
</gene>
<dbReference type="OrthoDB" id="9805316at2"/>
<dbReference type="PANTHER" id="PTHR12001">
    <property type="entry name" value="GERANYLGERANYL PYROPHOSPHATE SYNTHASE"/>
    <property type="match status" value="1"/>
</dbReference>
<comment type="caution">
    <text evidence="7">The sequence shown here is derived from an EMBL/GenBank/DDBJ whole genome shotgun (WGS) entry which is preliminary data.</text>
</comment>
<accession>A0A315ZAJ8</accession>
<comment type="cofactor">
    <cofactor evidence="1">
        <name>Mg(2+)</name>
        <dbReference type="ChEBI" id="CHEBI:18420"/>
    </cofactor>
</comment>
<keyword evidence="8" id="KW-1185">Reference proteome</keyword>
<reference evidence="7 8" key="1">
    <citation type="submission" date="2018-03" db="EMBL/GenBank/DDBJ databases">
        <title>Genomic Encyclopedia of Archaeal and Bacterial Type Strains, Phase II (KMG-II): from individual species to whole genera.</title>
        <authorList>
            <person name="Goeker M."/>
        </authorList>
    </citation>
    <scope>NUCLEOTIDE SEQUENCE [LARGE SCALE GENOMIC DNA]</scope>
    <source>
        <strain evidence="7 8">DSM 28229</strain>
    </source>
</reference>
<evidence type="ECO:0000313" key="8">
    <source>
        <dbReference type="Proteomes" id="UP000245535"/>
    </source>
</evidence>
<dbReference type="GO" id="GO:0004659">
    <property type="term" value="F:prenyltransferase activity"/>
    <property type="evidence" value="ECO:0007669"/>
    <property type="project" value="InterPro"/>
</dbReference>
<dbReference type="InterPro" id="IPR033749">
    <property type="entry name" value="Polyprenyl_synt_CS"/>
</dbReference>